<evidence type="ECO:0000256" key="1">
    <source>
        <dbReference type="SAM" id="MobiDB-lite"/>
    </source>
</evidence>
<accession>A0A4Y2C4Q7</accession>
<dbReference type="Proteomes" id="UP000499080">
    <property type="component" value="Unassembled WGS sequence"/>
</dbReference>
<keyword evidence="4" id="KW-1185">Reference proteome</keyword>
<name>A0A4Y2C4Q7_ARAVE</name>
<feature type="chain" id="PRO_5021427268" description="Secreted protein" evidence="2">
    <location>
        <begin position="21"/>
        <end position="128"/>
    </location>
</feature>
<keyword evidence="2" id="KW-0732">Signal</keyword>
<evidence type="ECO:0000313" key="3">
    <source>
        <dbReference type="EMBL" id="GBL98304.1"/>
    </source>
</evidence>
<feature type="signal peptide" evidence="2">
    <location>
        <begin position="1"/>
        <end position="20"/>
    </location>
</feature>
<dbReference type="EMBL" id="BGPR01000138">
    <property type="protein sequence ID" value="GBL98304.1"/>
    <property type="molecule type" value="Genomic_DNA"/>
</dbReference>
<feature type="region of interest" description="Disordered" evidence="1">
    <location>
        <begin position="55"/>
        <end position="79"/>
    </location>
</feature>
<evidence type="ECO:0008006" key="5">
    <source>
        <dbReference type="Google" id="ProtNLM"/>
    </source>
</evidence>
<evidence type="ECO:0000256" key="2">
    <source>
        <dbReference type="SAM" id="SignalP"/>
    </source>
</evidence>
<comment type="caution">
    <text evidence="3">The sequence shown here is derived from an EMBL/GenBank/DDBJ whole genome shotgun (WGS) entry which is preliminary data.</text>
</comment>
<feature type="compositionally biased region" description="Basic and acidic residues" evidence="1">
    <location>
        <begin position="70"/>
        <end position="79"/>
    </location>
</feature>
<dbReference type="AlphaFoldDB" id="A0A4Y2C4Q7"/>
<evidence type="ECO:0000313" key="4">
    <source>
        <dbReference type="Proteomes" id="UP000499080"/>
    </source>
</evidence>
<gene>
    <name evidence="3" type="ORF">AVEN_174096_1</name>
</gene>
<reference evidence="3 4" key="1">
    <citation type="journal article" date="2019" name="Sci. Rep.">
        <title>Orb-weaving spider Araneus ventricosus genome elucidates the spidroin gene catalogue.</title>
        <authorList>
            <person name="Kono N."/>
            <person name="Nakamura H."/>
            <person name="Ohtoshi R."/>
            <person name="Moran D.A.P."/>
            <person name="Shinohara A."/>
            <person name="Yoshida Y."/>
            <person name="Fujiwara M."/>
            <person name="Mori M."/>
            <person name="Tomita M."/>
            <person name="Arakawa K."/>
        </authorList>
    </citation>
    <scope>NUCLEOTIDE SEQUENCE [LARGE SCALE GENOMIC DNA]</scope>
</reference>
<organism evidence="3 4">
    <name type="scientific">Araneus ventricosus</name>
    <name type="common">Orbweaver spider</name>
    <name type="synonym">Epeira ventricosa</name>
    <dbReference type="NCBI Taxonomy" id="182803"/>
    <lineage>
        <taxon>Eukaryota</taxon>
        <taxon>Metazoa</taxon>
        <taxon>Ecdysozoa</taxon>
        <taxon>Arthropoda</taxon>
        <taxon>Chelicerata</taxon>
        <taxon>Arachnida</taxon>
        <taxon>Araneae</taxon>
        <taxon>Araneomorphae</taxon>
        <taxon>Entelegynae</taxon>
        <taxon>Araneoidea</taxon>
        <taxon>Araneidae</taxon>
        <taxon>Araneus</taxon>
    </lineage>
</organism>
<protein>
    <recommendedName>
        <fullName evidence="5">Secreted protein</fullName>
    </recommendedName>
</protein>
<proteinExistence type="predicted"/>
<sequence length="128" mass="14295">MTRPPRQIILALCIAPITGSTSDDPSDRGLFISRSGKRFSVIVNGVTPVLPYHPEILNDSRCNSSSTEAGHPRPRPDPSHRMYVLSLERDNLTPAIIMPSVEVRIRLPIRRFLIRVLVVPSWGGKGFR</sequence>